<dbReference type="PANTHER" id="PTHR34975:SF2">
    <property type="entry name" value="SPORE GERMINATION PROTEIN A2"/>
    <property type="match status" value="1"/>
</dbReference>
<evidence type="ECO:0000313" key="9">
    <source>
        <dbReference type="EMBL" id="MDH2332703.1"/>
    </source>
</evidence>
<evidence type="ECO:0000256" key="6">
    <source>
        <dbReference type="ARBA" id="ARBA00022989"/>
    </source>
</evidence>
<evidence type="ECO:0000256" key="8">
    <source>
        <dbReference type="SAM" id="Phobius"/>
    </source>
</evidence>
<sequence length="382" mass="42497">MINVKIEVKMVPKQVKISTRQLLILTILFTIGTAILVIPSVMAATAKQDAWIAALVGVGSGLLLIWLYNTITILYPQMTLIEIMETLLGKWLGKSVALLFMVMFFLGGPAAVLYDSGNFLTTQMMPETPMQAVNILFALIVLMGVRLGLETVARSAELLFPLFILLYTAFVILVVSNIKLENAQPMLEKGGGPVWSAALSFISIAFLTHIVFLMIFPFVDQPDQARRAFLTGGLIGGLILVVVIVLAVLVFGHELTARSMYPSYSLAQKINIGNFLQRIEAIMAAMWFISLFFRLALYMQSIMIAISQIFNLKDDRPLIFPIGMILIVMSVIIYPNVPYQQSWDAKIWTPFSLSMGLFLPLLLLCMHGIRKIWSKKKIGTEG</sequence>
<dbReference type="PANTHER" id="PTHR34975">
    <property type="entry name" value="SPORE GERMINATION PROTEIN A2"/>
    <property type="match status" value="1"/>
</dbReference>
<dbReference type="AlphaFoldDB" id="A0AAP4EBQ9"/>
<proteinExistence type="inferred from homology"/>
<dbReference type="RefSeq" id="WP_245240389.1">
    <property type="nucleotide sequence ID" value="NZ_CP109848.1"/>
</dbReference>
<evidence type="ECO:0000256" key="5">
    <source>
        <dbReference type="ARBA" id="ARBA00022692"/>
    </source>
</evidence>
<gene>
    <name evidence="9" type="ORF">QDS18_17780</name>
</gene>
<dbReference type="GO" id="GO:0016020">
    <property type="term" value="C:membrane"/>
    <property type="evidence" value="ECO:0007669"/>
    <property type="project" value="UniProtKB-SubCell"/>
</dbReference>
<feature type="transmembrane region" description="Helical" evidence="8">
    <location>
        <begin position="228"/>
        <end position="251"/>
    </location>
</feature>
<feature type="transmembrane region" description="Helical" evidence="8">
    <location>
        <begin position="284"/>
        <end position="306"/>
    </location>
</feature>
<accession>A0AAP4EBQ9</accession>
<keyword evidence="6 8" id="KW-1133">Transmembrane helix</keyword>
<evidence type="ECO:0000313" key="10">
    <source>
        <dbReference type="Proteomes" id="UP001229409"/>
    </source>
</evidence>
<feature type="transmembrane region" description="Helical" evidence="8">
    <location>
        <begin position="347"/>
        <end position="369"/>
    </location>
</feature>
<keyword evidence="7 8" id="KW-0472">Membrane</keyword>
<feature type="transmembrane region" description="Helical" evidence="8">
    <location>
        <begin position="21"/>
        <end position="44"/>
    </location>
</feature>
<feature type="transmembrane region" description="Helical" evidence="8">
    <location>
        <begin position="318"/>
        <end position="335"/>
    </location>
</feature>
<organism evidence="9 10">
    <name type="scientific">Paenibacillus polymyxa</name>
    <name type="common">Bacillus polymyxa</name>
    <dbReference type="NCBI Taxonomy" id="1406"/>
    <lineage>
        <taxon>Bacteria</taxon>
        <taxon>Bacillati</taxon>
        <taxon>Bacillota</taxon>
        <taxon>Bacilli</taxon>
        <taxon>Bacillales</taxon>
        <taxon>Paenibacillaceae</taxon>
        <taxon>Paenibacillus</taxon>
    </lineage>
</organism>
<dbReference type="Gene3D" id="1.20.1740.10">
    <property type="entry name" value="Amino acid/polyamine transporter I"/>
    <property type="match status" value="1"/>
</dbReference>
<name>A0AAP4EBQ9_PAEPO</name>
<evidence type="ECO:0000256" key="1">
    <source>
        <dbReference type="ARBA" id="ARBA00004141"/>
    </source>
</evidence>
<dbReference type="NCBIfam" id="TIGR00912">
    <property type="entry name" value="2A0309"/>
    <property type="match status" value="1"/>
</dbReference>
<comment type="similarity">
    <text evidence="2">Belongs to the amino acid-polyamine-organocation (APC) superfamily. Spore germination protein (SGP) (TC 2.A.3.9) family.</text>
</comment>
<feature type="transmembrane region" description="Helical" evidence="8">
    <location>
        <begin position="50"/>
        <end position="71"/>
    </location>
</feature>
<dbReference type="InterPro" id="IPR004761">
    <property type="entry name" value="Spore_GerAB"/>
</dbReference>
<protein>
    <submittedName>
        <fullName evidence="9">Endospore germination permease</fullName>
    </submittedName>
</protein>
<keyword evidence="3" id="KW-0813">Transport</keyword>
<dbReference type="EMBL" id="JARVWT010000007">
    <property type="protein sequence ID" value="MDH2332703.1"/>
    <property type="molecule type" value="Genomic_DNA"/>
</dbReference>
<feature type="transmembrane region" description="Helical" evidence="8">
    <location>
        <begin position="91"/>
        <end position="112"/>
    </location>
</feature>
<feature type="transmembrane region" description="Helical" evidence="8">
    <location>
        <begin position="195"/>
        <end position="216"/>
    </location>
</feature>
<keyword evidence="4" id="KW-0309">Germination</keyword>
<comment type="subcellular location">
    <subcellularLocation>
        <location evidence="1">Membrane</location>
        <topology evidence="1">Multi-pass membrane protein</topology>
    </subcellularLocation>
</comment>
<evidence type="ECO:0000256" key="2">
    <source>
        <dbReference type="ARBA" id="ARBA00007998"/>
    </source>
</evidence>
<evidence type="ECO:0000256" key="3">
    <source>
        <dbReference type="ARBA" id="ARBA00022448"/>
    </source>
</evidence>
<dbReference type="Pfam" id="PF03845">
    <property type="entry name" value="Spore_permease"/>
    <property type="match status" value="1"/>
</dbReference>
<keyword evidence="5 8" id="KW-0812">Transmembrane</keyword>
<feature type="transmembrane region" description="Helical" evidence="8">
    <location>
        <begin position="132"/>
        <end position="149"/>
    </location>
</feature>
<comment type="caution">
    <text evidence="9">The sequence shown here is derived from an EMBL/GenBank/DDBJ whole genome shotgun (WGS) entry which is preliminary data.</text>
</comment>
<feature type="transmembrane region" description="Helical" evidence="8">
    <location>
        <begin position="156"/>
        <end position="175"/>
    </location>
</feature>
<dbReference type="GO" id="GO:0009847">
    <property type="term" value="P:spore germination"/>
    <property type="evidence" value="ECO:0007669"/>
    <property type="project" value="InterPro"/>
</dbReference>
<evidence type="ECO:0000256" key="7">
    <source>
        <dbReference type="ARBA" id="ARBA00023136"/>
    </source>
</evidence>
<evidence type="ECO:0000256" key="4">
    <source>
        <dbReference type="ARBA" id="ARBA00022544"/>
    </source>
</evidence>
<dbReference type="Proteomes" id="UP001229409">
    <property type="component" value="Unassembled WGS sequence"/>
</dbReference>
<reference evidence="9" key="1">
    <citation type="submission" date="2023-04" db="EMBL/GenBank/DDBJ databases">
        <title>Uncovering the Secrets of Slow-Growing Bacteria in Tropical Savanna Soil through Cultivation and Genomic Analysis.</title>
        <authorList>
            <person name="Goncalves O.S."/>
            <person name="Santana M.F."/>
        </authorList>
    </citation>
    <scope>NUCLEOTIDE SEQUENCE</scope>
    <source>
        <strain evidence="9">ANTI</strain>
    </source>
</reference>